<sequence length="143" mass="15585">MTAPKDTSRRNLLKAIPALAAATTFPAVAASTTGPTGPARQSPLLDLYLRFCFARDDLDETIALHHSGGTLTPTVEADVIEPLFVEVEALEEQIAAAPLRTPQCLAYKLLTAFFNPELELSDFWAEQLREDAWRVTAASTQLT</sequence>
<feature type="signal peptide" evidence="1">
    <location>
        <begin position="1"/>
        <end position="29"/>
    </location>
</feature>
<dbReference type="EMBL" id="WUMU01000016">
    <property type="protein sequence ID" value="MXN18959.1"/>
    <property type="molecule type" value="Genomic_DNA"/>
</dbReference>
<proteinExistence type="predicted"/>
<dbReference type="PROSITE" id="PS51318">
    <property type="entry name" value="TAT"/>
    <property type="match status" value="1"/>
</dbReference>
<feature type="chain" id="PRO_5026818241" description="Twin-arginine translocation signal domain-containing protein" evidence="1">
    <location>
        <begin position="30"/>
        <end position="143"/>
    </location>
</feature>
<reference evidence="2 3" key="1">
    <citation type="submission" date="2019-12" db="EMBL/GenBank/DDBJ databases">
        <authorList>
            <person name="Li M."/>
        </authorList>
    </citation>
    <scope>NUCLEOTIDE SEQUENCE [LARGE SCALE GENOMIC DNA]</scope>
    <source>
        <strain evidence="2 3">GBMRC 2024</strain>
    </source>
</reference>
<organism evidence="2 3">
    <name type="scientific">Pseudooceanicola albus</name>
    <dbReference type="NCBI Taxonomy" id="2692189"/>
    <lineage>
        <taxon>Bacteria</taxon>
        <taxon>Pseudomonadati</taxon>
        <taxon>Pseudomonadota</taxon>
        <taxon>Alphaproteobacteria</taxon>
        <taxon>Rhodobacterales</taxon>
        <taxon>Paracoccaceae</taxon>
        <taxon>Pseudooceanicola</taxon>
    </lineage>
</organism>
<evidence type="ECO:0000313" key="2">
    <source>
        <dbReference type="EMBL" id="MXN18959.1"/>
    </source>
</evidence>
<dbReference type="Proteomes" id="UP000477911">
    <property type="component" value="Unassembled WGS sequence"/>
</dbReference>
<evidence type="ECO:0000313" key="3">
    <source>
        <dbReference type="Proteomes" id="UP000477911"/>
    </source>
</evidence>
<accession>A0A6L7G530</accession>
<keyword evidence="3" id="KW-1185">Reference proteome</keyword>
<evidence type="ECO:0008006" key="4">
    <source>
        <dbReference type="Google" id="ProtNLM"/>
    </source>
</evidence>
<protein>
    <recommendedName>
        <fullName evidence="4">Twin-arginine translocation signal domain-containing protein</fullName>
    </recommendedName>
</protein>
<comment type="caution">
    <text evidence="2">The sequence shown here is derived from an EMBL/GenBank/DDBJ whole genome shotgun (WGS) entry which is preliminary data.</text>
</comment>
<dbReference type="AlphaFoldDB" id="A0A6L7G530"/>
<dbReference type="RefSeq" id="WP_160895085.1">
    <property type="nucleotide sequence ID" value="NZ_WUMU01000016.1"/>
</dbReference>
<name>A0A6L7G530_9RHOB</name>
<keyword evidence="1" id="KW-0732">Signal</keyword>
<dbReference type="InterPro" id="IPR006311">
    <property type="entry name" value="TAT_signal"/>
</dbReference>
<evidence type="ECO:0000256" key="1">
    <source>
        <dbReference type="SAM" id="SignalP"/>
    </source>
</evidence>
<gene>
    <name evidence="2" type="ORF">GR170_14010</name>
</gene>